<dbReference type="InterPro" id="IPR025943">
    <property type="entry name" value="Sigma_54_int_dom_ATP-bd_2"/>
</dbReference>
<evidence type="ECO:0000256" key="5">
    <source>
        <dbReference type="ARBA" id="ARBA00023163"/>
    </source>
</evidence>
<dbReference type="Pfam" id="PF00158">
    <property type="entry name" value="Sigma54_activat"/>
    <property type="match status" value="1"/>
</dbReference>
<dbReference type="InterPro" id="IPR013767">
    <property type="entry name" value="PAS_fold"/>
</dbReference>
<keyword evidence="9" id="KW-1185">Reference proteome</keyword>
<dbReference type="Proteomes" id="UP000323521">
    <property type="component" value="Chromosome"/>
</dbReference>
<dbReference type="PROSITE" id="PS00676">
    <property type="entry name" value="SIGMA54_INTERACT_2"/>
    <property type="match status" value="1"/>
</dbReference>
<dbReference type="SUPFAM" id="SSF46689">
    <property type="entry name" value="Homeodomain-like"/>
    <property type="match status" value="1"/>
</dbReference>
<keyword evidence="4" id="KW-0238">DNA-binding</keyword>
<dbReference type="Gene3D" id="1.10.8.60">
    <property type="match status" value="1"/>
</dbReference>
<evidence type="ECO:0000256" key="3">
    <source>
        <dbReference type="ARBA" id="ARBA00023015"/>
    </source>
</evidence>
<dbReference type="InterPro" id="IPR009057">
    <property type="entry name" value="Homeodomain-like_sf"/>
</dbReference>
<dbReference type="Gene3D" id="1.10.10.60">
    <property type="entry name" value="Homeodomain-like"/>
    <property type="match status" value="1"/>
</dbReference>
<accession>A0A3G1L2H6</accession>
<evidence type="ECO:0008006" key="10">
    <source>
        <dbReference type="Google" id="ProtNLM"/>
    </source>
</evidence>
<dbReference type="Gene3D" id="3.40.50.300">
    <property type="entry name" value="P-loop containing nucleotide triphosphate hydrolases"/>
    <property type="match status" value="1"/>
</dbReference>
<dbReference type="InterPro" id="IPR025662">
    <property type="entry name" value="Sigma_54_int_dom_ATP-bd_1"/>
</dbReference>
<dbReference type="CDD" id="cd00009">
    <property type="entry name" value="AAA"/>
    <property type="match status" value="1"/>
</dbReference>
<dbReference type="PROSITE" id="PS50112">
    <property type="entry name" value="PAS"/>
    <property type="match status" value="1"/>
</dbReference>
<evidence type="ECO:0000256" key="1">
    <source>
        <dbReference type="ARBA" id="ARBA00022741"/>
    </source>
</evidence>
<dbReference type="GO" id="GO:0005524">
    <property type="term" value="F:ATP binding"/>
    <property type="evidence" value="ECO:0007669"/>
    <property type="project" value="UniProtKB-KW"/>
</dbReference>
<dbReference type="SMART" id="SM00382">
    <property type="entry name" value="AAA"/>
    <property type="match status" value="1"/>
</dbReference>
<dbReference type="FunFam" id="3.40.50.300:FF:000006">
    <property type="entry name" value="DNA-binding transcriptional regulator NtrC"/>
    <property type="match status" value="1"/>
</dbReference>
<reference evidence="8 9" key="1">
    <citation type="submission" date="2016-10" db="EMBL/GenBank/DDBJ databases">
        <title>Complete Genome Sequence of Peptococcaceae strain DCMF.</title>
        <authorList>
            <person name="Edwards R.J."/>
            <person name="Holland S.I."/>
            <person name="Deshpande N.P."/>
            <person name="Wong Y.K."/>
            <person name="Ertan H."/>
            <person name="Manefield M."/>
            <person name="Russell T.L."/>
            <person name="Lee M.J."/>
        </authorList>
    </citation>
    <scope>NUCLEOTIDE SEQUENCE [LARGE SCALE GENOMIC DNA]</scope>
    <source>
        <strain evidence="8 9">DCMF</strain>
    </source>
</reference>
<dbReference type="InterPro" id="IPR035965">
    <property type="entry name" value="PAS-like_dom_sf"/>
</dbReference>
<dbReference type="GO" id="GO:0003677">
    <property type="term" value="F:DNA binding"/>
    <property type="evidence" value="ECO:0007669"/>
    <property type="project" value="UniProtKB-KW"/>
</dbReference>
<sequence length="426" mass="48048">MIADERGIVRFINPAYTKLTGVEAEDIIGQELSAARPSARLPEVIKSGKPLYNVHRKVGDVEYIASMHPIIVQEKVIGGVTIASDITEMQNLNKKLINYRNKVKGLINRVKEQNVARYDFCDILGISPEFQKIMRMAQKLSQSNISVLIRGESGTGKELFAHAIHNASKRAQGPFVVVNCAAIPVNLLESELFGYEAGAFTGANKQGKSGLVEIADEGTIFLDEIGDMNVDLQAKLLRFLQSMQFQRVGGTETVDVNVRVIAATNRDLESMVEKETFREDLYYRLNAAQLKIPPLRERKEDMEILINYFLAKNGNKDCGHYTLAEDTKRILFRYPWPGNIRELENTVNFLTSISNENVIASSNLPEKFFRDRPDRHPREDVNKEKQALIDALELFGKSVKGKKEAAKHLKISLATLYNRLKYYGIK</sequence>
<organism evidence="8 9">
    <name type="scientific">Formimonas warabiya</name>
    <dbReference type="NCBI Taxonomy" id="1761012"/>
    <lineage>
        <taxon>Bacteria</taxon>
        <taxon>Bacillati</taxon>
        <taxon>Bacillota</taxon>
        <taxon>Clostridia</taxon>
        <taxon>Eubacteriales</taxon>
        <taxon>Peptococcaceae</taxon>
        <taxon>Candidatus Formimonas</taxon>
    </lineage>
</organism>
<dbReference type="PROSITE" id="PS00675">
    <property type="entry name" value="SIGMA54_INTERACT_1"/>
    <property type="match status" value="1"/>
</dbReference>
<dbReference type="InterPro" id="IPR025944">
    <property type="entry name" value="Sigma_54_int_dom_CS"/>
</dbReference>
<dbReference type="InterPro" id="IPR003593">
    <property type="entry name" value="AAA+_ATPase"/>
</dbReference>
<keyword evidence="2" id="KW-0067">ATP-binding</keyword>
<dbReference type="PROSITE" id="PS50045">
    <property type="entry name" value="SIGMA54_INTERACT_4"/>
    <property type="match status" value="1"/>
</dbReference>
<dbReference type="KEGG" id="fwa:DCMF_23655"/>
<evidence type="ECO:0000256" key="4">
    <source>
        <dbReference type="ARBA" id="ARBA00023125"/>
    </source>
</evidence>
<dbReference type="SUPFAM" id="SSF52540">
    <property type="entry name" value="P-loop containing nucleoside triphosphate hydrolases"/>
    <property type="match status" value="1"/>
</dbReference>
<proteinExistence type="predicted"/>
<dbReference type="NCBIfam" id="TIGR00229">
    <property type="entry name" value="sensory_box"/>
    <property type="match status" value="1"/>
</dbReference>
<evidence type="ECO:0000313" key="9">
    <source>
        <dbReference type="Proteomes" id="UP000323521"/>
    </source>
</evidence>
<dbReference type="PANTHER" id="PTHR32071:SF57">
    <property type="entry name" value="C4-DICARBOXYLATE TRANSPORT TRANSCRIPTIONAL REGULATORY PROTEIN DCTD"/>
    <property type="match status" value="1"/>
</dbReference>
<dbReference type="EMBL" id="CP017634">
    <property type="protein sequence ID" value="ATW28854.1"/>
    <property type="molecule type" value="Genomic_DNA"/>
</dbReference>
<dbReference type="InterPro" id="IPR000014">
    <property type="entry name" value="PAS"/>
</dbReference>
<evidence type="ECO:0000259" key="7">
    <source>
        <dbReference type="PROSITE" id="PS50112"/>
    </source>
</evidence>
<dbReference type="Gene3D" id="3.30.450.20">
    <property type="entry name" value="PAS domain"/>
    <property type="match status" value="1"/>
</dbReference>
<dbReference type="InterPro" id="IPR058031">
    <property type="entry name" value="AAA_lid_NorR"/>
</dbReference>
<dbReference type="InterPro" id="IPR002078">
    <property type="entry name" value="Sigma_54_int"/>
</dbReference>
<dbReference type="CDD" id="cd00130">
    <property type="entry name" value="PAS"/>
    <property type="match status" value="1"/>
</dbReference>
<evidence type="ECO:0000259" key="6">
    <source>
        <dbReference type="PROSITE" id="PS50045"/>
    </source>
</evidence>
<dbReference type="InterPro" id="IPR027417">
    <property type="entry name" value="P-loop_NTPase"/>
</dbReference>
<dbReference type="PROSITE" id="PS00688">
    <property type="entry name" value="SIGMA54_INTERACT_3"/>
    <property type="match status" value="1"/>
</dbReference>
<gene>
    <name evidence="8" type="ORF">DCMF_23655</name>
</gene>
<feature type="domain" description="Sigma-54 factor interaction" evidence="6">
    <location>
        <begin position="123"/>
        <end position="352"/>
    </location>
</feature>
<keyword evidence="3" id="KW-0805">Transcription regulation</keyword>
<dbReference type="Pfam" id="PF25601">
    <property type="entry name" value="AAA_lid_14"/>
    <property type="match status" value="1"/>
</dbReference>
<dbReference type="SUPFAM" id="SSF55785">
    <property type="entry name" value="PYP-like sensor domain (PAS domain)"/>
    <property type="match status" value="1"/>
</dbReference>
<dbReference type="AlphaFoldDB" id="A0A3G1L2H6"/>
<dbReference type="Pfam" id="PF00989">
    <property type="entry name" value="PAS"/>
    <property type="match status" value="1"/>
</dbReference>
<feature type="domain" description="PAS" evidence="7">
    <location>
        <begin position="1"/>
        <end position="32"/>
    </location>
</feature>
<evidence type="ECO:0000313" key="8">
    <source>
        <dbReference type="EMBL" id="ATW28854.1"/>
    </source>
</evidence>
<name>A0A3G1L2H6_FORW1</name>
<keyword evidence="5" id="KW-0804">Transcription</keyword>
<evidence type="ECO:0000256" key="2">
    <source>
        <dbReference type="ARBA" id="ARBA00022840"/>
    </source>
</evidence>
<dbReference type="PANTHER" id="PTHR32071">
    <property type="entry name" value="TRANSCRIPTIONAL REGULATORY PROTEIN"/>
    <property type="match status" value="1"/>
</dbReference>
<keyword evidence="1" id="KW-0547">Nucleotide-binding</keyword>
<dbReference type="GO" id="GO:0006355">
    <property type="term" value="P:regulation of DNA-templated transcription"/>
    <property type="evidence" value="ECO:0007669"/>
    <property type="project" value="InterPro"/>
</dbReference>
<protein>
    <recommendedName>
        <fullName evidence="10">PAS domain S-box protein</fullName>
    </recommendedName>
</protein>